<dbReference type="Gene3D" id="3.30.420.10">
    <property type="entry name" value="Ribonuclease H-like superfamily/Ribonuclease H"/>
    <property type="match status" value="1"/>
</dbReference>
<dbReference type="Pfam" id="PF22123">
    <property type="entry name" value="Exu_RNase_H_like"/>
    <property type="match status" value="1"/>
</dbReference>
<name>A0A9P0EBZ6_NEZVI</name>
<dbReference type="InterPro" id="IPR036397">
    <property type="entry name" value="RNaseH_sf"/>
</dbReference>
<dbReference type="InterPro" id="IPR037998">
    <property type="entry name" value="Exu"/>
</dbReference>
<dbReference type="EMBL" id="OV725078">
    <property type="protein sequence ID" value="CAH1393933.1"/>
    <property type="molecule type" value="Genomic_DNA"/>
</dbReference>
<organism evidence="2 3">
    <name type="scientific">Nezara viridula</name>
    <name type="common">Southern green stink bug</name>
    <name type="synonym">Cimex viridulus</name>
    <dbReference type="NCBI Taxonomy" id="85310"/>
    <lineage>
        <taxon>Eukaryota</taxon>
        <taxon>Metazoa</taxon>
        <taxon>Ecdysozoa</taxon>
        <taxon>Arthropoda</taxon>
        <taxon>Hexapoda</taxon>
        <taxon>Insecta</taxon>
        <taxon>Pterygota</taxon>
        <taxon>Neoptera</taxon>
        <taxon>Paraneoptera</taxon>
        <taxon>Hemiptera</taxon>
        <taxon>Heteroptera</taxon>
        <taxon>Panheteroptera</taxon>
        <taxon>Pentatomomorpha</taxon>
        <taxon>Pentatomoidea</taxon>
        <taxon>Pentatomidae</taxon>
        <taxon>Pentatominae</taxon>
        <taxon>Nezara</taxon>
    </lineage>
</organism>
<sequence>MAAKQLDLNFLTWEIDTTGRYLLDEMCHLSARHKTSTFDEYIMPHRNITYSSSRKIQLYTLSIGMYRSLRKTTNGMVIKTNTEIACLSDFIDWLAKRGTTPVVLMCFEPYEYSPFILLQALKRYSLLEKFKSVVHGFANVYAFIKKKCKKSVSSMSLRTLAKILLNKNNIKSLDSQCRAELVNEILAHLSEDSENPDQNFSQEMLQYVCTVDEIDERLCTKLVKRDVQASLKPIFIPYLKEFKHRRRALVLRNLLTYNSSPSVDYSTLKTFWSKGPDEFKKEIFQCISGPEADVNDLVGIISYHFQNIETNSTQVPLPEIESKMNALQLDK</sequence>
<accession>A0A9P0EBZ6</accession>
<feature type="domain" description="Exuperantia RNAse H-like" evidence="1">
    <location>
        <begin position="10"/>
        <end position="164"/>
    </location>
</feature>
<dbReference type="PANTHER" id="PTHR12384:SF2">
    <property type="entry name" value="MATERNAL PROTEIN EXUPERANTIA"/>
    <property type="match status" value="1"/>
</dbReference>
<dbReference type="SUPFAM" id="SSF53098">
    <property type="entry name" value="Ribonuclease H-like"/>
    <property type="match status" value="1"/>
</dbReference>
<evidence type="ECO:0000313" key="3">
    <source>
        <dbReference type="Proteomes" id="UP001152798"/>
    </source>
</evidence>
<dbReference type="InterPro" id="IPR054362">
    <property type="entry name" value="Exu_RNase_H-like"/>
</dbReference>
<reference evidence="2" key="1">
    <citation type="submission" date="2022-01" db="EMBL/GenBank/DDBJ databases">
        <authorList>
            <person name="King R."/>
        </authorList>
    </citation>
    <scope>NUCLEOTIDE SEQUENCE</scope>
</reference>
<dbReference type="GO" id="GO:0003723">
    <property type="term" value="F:RNA binding"/>
    <property type="evidence" value="ECO:0007669"/>
    <property type="project" value="InterPro"/>
</dbReference>
<dbReference type="PANTHER" id="PTHR12384">
    <property type="entry name" value="MATERNAL PROTEIN EXUPERANTIA"/>
    <property type="match status" value="1"/>
</dbReference>
<dbReference type="GO" id="GO:0042803">
    <property type="term" value="F:protein homodimerization activity"/>
    <property type="evidence" value="ECO:0007669"/>
    <property type="project" value="InterPro"/>
</dbReference>
<dbReference type="Proteomes" id="UP001152798">
    <property type="component" value="Chromosome 2"/>
</dbReference>
<proteinExistence type="predicted"/>
<dbReference type="GO" id="GO:0045450">
    <property type="term" value="P:bicoid mRNA localization"/>
    <property type="evidence" value="ECO:0007669"/>
    <property type="project" value="InterPro"/>
</dbReference>
<evidence type="ECO:0000259" key="1">
    <source>
        <dbReference type="Pfam" id="PF22123"/>
    </source>
</evidence>
<dbReference type="AlphaFoldDB" id="A0A9P0EBZ6"/>
<dbReference type="OrthoDB" id="8251179at2759"/>
<keyword evidence="3" id="KW-1185">Reference proteome</keyword>
<evidence type="ECO:0000313" key="2">
    <source>
        <dbReference type="EMBL" id="CAH1393933.1"/>
    </source>
</evidence>
<dbReference type="InterPro" id="IPR012337">
    <property type="entry name" value="RNaseH-like_sf"/>
</dbReference>
<protein>
    <recommendedName>
        <fullName evidence="1">Exuperantia RNAse H-like domain-containing protein</fullName>
    </recommendedName>
</protein>
<gene>
    <name evidence="2" type="ORF">NEZAVI_LOCUS4535</name>
</gene>